<dbReference type="SUPFAM" id="SSF53474">
    <property type="entry name" value="alpha/beta-Hydrolases"/>
    <property type="match status" value="1"/>
</dbReference>
<dbReference type="InterPro" id="IPR002018">
    <property type="entry name" value="CarbesteraseB"/>
</dbReference>
<dbReference type="Gene3D" id="3.40.50.1820">
    <property type="entry name" value="alpha/beta hydrolase"/>
    <property type="match status" value="1"/>
</dbReference>
<dbReference type="EMBL" id="JAVRBK010000002">
    <property type="protein sequence ID" value="KAK5647710.1"/>
    <property type="molecule type" value="Genomic_DNA"/>
</dbReference>
<dbReference type="InterPro" id="IPR019826">
    <property type="entry name" value="Carboxylesterase_B_AS"/>
</dbReference>
<dbReference type="AlphaFoldDB" id="A0AAN7VFL9"/>
<evidence type="ECO:0000256" key="2">
    <source>
        <dbReference type="ARBA" id="ARBA00022487"/>
    </source>
</evidence>
<evidence type="ECO:0000313" key="8">
    <source>
        <dbReference type="EMBL" id="KAK5647710.1"/>
    </source>
</evidence>
<gene>
    <name evidence="8" type="ORF">RI129_002602</name>
</gene>
<evidence type="ECO:0000256" key="6">
    <source>
        <dbReference type="RuleBase" id="RU361235"/>
    </source>
</evidence>
<evidence type="ECO:0000259" key="7">
    <source>
        <dbReference type="Pfam" id="PF00135"/>
    </source>
</evidence>
<dbReference type="Proteomes" id="UP001329430">
    <property type="component" value="Chromosome 2"/>
</dbReference>
<evidence type="ECO:0000313" key="9">
    <source>
        <dbReference type="Proteomes" id="UP001329430"/>
    </source>
</evidence>
<dbReference type="PROSITE" id="PS00941">
    <property type="entry name" value="CARBOXYLESTERASE_B_2"/>
    <property type="match status" value="1"/>
</dbReference>
<keyword evidence="2" id="KW-0719">Serine esterase</keyword>
<keyword evidence="5" id="KW-0325">Glycoprotein</keyword>
<evidence type="ECO:0000256" key="5">
    <source>
        <dbReference type="ARBA" id="ARBA00023180"/>
    </source>
</evidence>
<evidence type="ECO:0000256" key="3">
    <source>
        <dbReference type="ARBA" id="ARBA00022801"/>
    </source>
</evidence>
<keyword evidence="9" id="KW-1185">Reference proteome</keyword>
<protein>
    <recommendedName>
        <fullName evidence="6">Carboxylic ester hydrolase</fullName>
        <ecNumber evidence="6">3.1.1.-</ecNumber>
    </recommendedName>
</protein>
<dbReference type="GO" id="GO:0052689">
    <property type="term" value="F:carboxylic ester hydrolase activity"/>
    <property type="evidence" value="ECO:0007669"/>
    <property type="project" value="UniProtKB-KW"/>
</dbReference>
<dbReference type="Pfam" id="PF00135">
    <property type="entry name" value="COesterase"/>
    <property type="match status" value="1"/>
</dbReference>
<feature type="domain" description="Carboxylesterase type B" evidence="7">
    <location>
        <begin position="4"/>
        <end position="526"/>
    </location>
</feature>
<dbReference type="InterPro" id="IPR029058">
    <property type="entry name" value="AB_hydrolase_fold"/>
</dbReference>
<evidence type="ECO:0000256" key="1">
    <source>
        <dbReference type="ARBA" id="ARBA00005964"/>
    </source>
</evidence>
<dbReference type="PANTHER" id="PTHR43142:SF1">
    <property type="entry name" value="CARBOXYLIC ESTER HYDROLASE"/>
    <property type="match status" value="1"/>
</dbReference>
<name>A0AAN7VFL9_9COLE</name>
<accession>A0AAN7VFL9</accession>
<proteinExistence type="inferred from homology"/>
<keyword evidence="4" id="KW-1015">Disulfide bond</keyword>
<dbReference type="PROSITE" id="PS00122">
    <property type="entry name" value="CARBOXYLESTERASE_B_1"/>
    <property type="match status" value="1"/>
</dbReference>
<dbReference type="EC" id="3.1.1.-" evidence="6"/>
<evidence type="ECO:0000256" key="4">
    <source>
        <dbReference type="ARBA" id="ARBA00023157"/>
    </source>
</evidence>
<organism evidence="8 9">
    <name type="scientific">Pyrocoelia pectoralis</name>
    <dbReference type="NCBI Taxonomy" id="417401"/>
    <lineage>
        <taxon>Eukaryota</taxon>
        <taxon>Metazoa</taxon>
        <taxon>Ecdysozoa</taxon>
        <taxon>Arthropoda</taxon>
        <taxon>Hexapoda</taxon>
        <taxon>Insecta</taxon>
        <taxon>Pterygota</taxon>
        <taxon>Neoptera</taxon>
        <taxon>Endopterygota</taxon>
        <taxon>Coleoptera</taxon>
        <taxon>Polyphaga</taxon>
        <taxon>Elateriformia</taxon>
        <taxon>Elateroidea</taxon>
        <taxon>Lampyridae</taxon>
        <taxon>Lampyrinae</taxon>
        <taxon>Pyrocoelia</taxon>
    </lineage>
</organism>
<reference evidence="8 9" key="1">
    <citation type="journal article" date="2024" name="Insects">
        <title>An Improved Chromosome-Level Genome Assembly of the Firefly Pyrocoelia pectoralis.</title>
        <authorList>
            <person name="Fu X."/>
            <person name="Meyer-Rochow V.B."/>
            <person name="Ballantyne L."/>
            <person name="Zhu X."/>
        </authorList>
    </citation>
    <scope>NUCLEOTIDE SEQUENCE [LARGE SCALE GENOMIC DNA]</scope>
    <source>
        <strain evidence="8">XCY_ONT2</strain>
    </source>
</reference>
<sequence length="540" mass="60163">MEEHPIVKIKQGTLRGKVNSDYQGNRYYSFQGIPYAEPPIGDLRFKAPQPPKRWDGTRDAAKEGSVSYSKDFFSNGMVGSEDCLFLNVYTPQLPSENAVLKSVMVWIHGGAFLIGSGNSNRCGPDFLLTEGVVVVTINYRLGLLGFLSFDDPSLEVTGNAGFKDQVMALKWIRDNISYFGGNSNSVTIFGASSGATSVHCLILSPMAKGLFHNAIMHSGCALCPFGQIRPQLPSLKEYLKLKTEDAKEVLSILKGMSVEEIFKLQEKMADEPFLPSPRLIGLAIENPSAKLPFIRDDPMKIILSGDYNDVPIMIGYTSREGMVSEVLPGHRDSDGNLKFVTDFELEVPSIMKIARGTDLSKTISNEIQQFYYGNEVPSNDNINQFYLLKGDNFFVRETYATLKNHCATTSKPIYLFRVSVESTLNLSKKAVGITNPGVCHGDDVSYIFKNMVTKKIIANSIEDISVRRFAKLWTTFAKTGNPNPTNKDNFINVHWKPVQPELFHFLDIGDNLTLGVNPEEERMSFWKKLFALSPHSSNIL</sequence>
<comment type="similarity">
    <text evidence="1 6">Belongs to the type-B carboxylesterase/lipase family.</text>
</comment>
<comment type="caution">
    <text evidence="8">The sequence shown here is derived from an EMBL/GenBank/DDBJ whole genome shotgun (WGS) entry which is preliminary data.</text>
</comment>
<dbReference type="InterPro" id="IPR019819">
    <property type="entry name" value="Carboxylesterase_B_CS"/>
</dbReference>
<dbReference type="PANTHER" id="PTHR43142">
    <property type="entry name" value="CARBOXYLIC ESTER HYDROLASE"/>
    <property type="match status" value="1"/>
</dbReference>
<keyword evidence="3 6" id="KW-0378">Hydrolase</keyword>